<dbReference type="InterPro" id="IPR032805">
    <property type="entry name" value="Wax_synthase_dom"/>
</dbReference>
<dbReference type="GO" id="GO:0008374">
    <property type="term" value="F:O-acyltransferase activity"/>
    <property type="evidence" value="ECO:0007669"/>
    <property type="project" value="InterPro"/>
</dbReference>
<keyword evidence="7 8" id="KW-0472">Membrane</keyword>
<dbReference type="Proteomes" id="UP001515480">
    <property type="component" value="Unassembled WGS sequence"/>
</dbReference>
<dbReference type="InterPro" id="IPR044851">
    <property type="entry name" value="Wax_synthase"/>
</dbReference>
<evidence type="ECO:0000256" key="1">
    <source>
        <dbReference type="ARBA" id="ARBA00004141"/>
    </source>
</evidence>
<evidence type="ECO:0000313" key="10">
    <source>
        <dbReference type="EMBL" id="KAL1499854.1"/>
    </source>
</evidence>
<keyword evidence="5 8" id="KW-0812">Transmembrane</keyword>
<evidence type="ECO:0000256" key="8">
    <source>
        <dbReference type="SAM" id="Phobius"/>
    </source>
</evidence>
<proteinExistence type="inferred from homology"/>
<reference evidence="10 11" key="1">
    <citation type="journal article" date="2024" name="Science">
        <title>Giant polyketide synthase enzymes in the biosynthesis of giant marine polyether toxins.</title>
        <authorList>
            <person name="Fallon T.R."/>
            <person name="Shende V.V."/>
            <person name="Wierzbicki I.H."/>
            <person name="Pendleton A.L."/>
            <person name="Watervoot N.F."/>
            <person name="Auber R.P."/>
            <person name="Gonzalez D.J."/>
            <person name="Wisecaver J.H."/>
            <person name="Moore B.S."/>
        </authorList>
    </citation>
    <scope>NUCLEOTIDE SEQUENCE [LARGE SCALE GENOMIC DNA]</scope>
    <source>
        <strain evidence="10 11">12B1</strain>
    </source>
</reference>
<evidence type="ECO:0000256" key="6">
    <source>
        <dbReference type="ARBA" id="ARBA00022989"/>
    </source>
</evidence>
<evidence type="ECO:0000313" key="11">
    <source>
        <dbReference type="Proteomes" id="UP001515480"/>
    </source>
</evidence>
<dbReference type="Pfam" id="PF13813">
    <property type="entry name" value="MBOAT_2"/>
    <property type="match status" value="1"/>
</dbReference>
<name>A0AB34II62_PRYPA</name>
<feature type="transmembrane region" description="Helical" evidence="8">
    <location>
        <begin position="272"/>
        <end position="291"/>
    </location>
</feature>
<evidence type="ECO:0000256" key="2">
    <source>
        <dbReference type="ARBA" id="ARBA00005179"/>
    </source>
</evidence>
<accession>A0AB34II62</accession>
<feature type="transmembrane region" description="Helical" evidence="8">
    <location>
        <begin position="91"/>
        <end position="112"/>
    </location>
</feature>
<evidence type="ECO:0000256" key="4">
    <source>
        <dbReference type="ARBA" id="ARBA00022679"/>
    </source>
</evidence>
<gene>
    <name evidence="10" type="ORF">AB1Y20_012537</name>
</gene>
<dbReference type="AlphaFoldDB" id="A0AB34II62"/>
<evidence type="ECO:0000256" key="5">
    <source>
        <dbReference type="ARBA" id="ARBA00022692"/>
    </source>
</evidence>
<keyword evidence="6 8" id="KW-1133">Transmembrane helix</keyword>
<comment type="pathway">
    <text evidence="2">Secondary metabolite biosynthesis.</text>
</comment>
<feature type="transmembrane region" description="Helical" evidence="8">
    <location>
        <begin position="44"/>
        <end position="60"/>
    </location>
</feature>
<feature type="transmembrane region" description="Helical" evidence="8">
    <location>
        <begin position="311"/>
        <end position="332"/>
    </location>
</feature>
<evidence type="ECO:0000256" key="3">
    <source>
        <dbReference type="ARBA" id="ARBA00007282"/>
    </source>
</evidence>
<evidence type="ECO:0000259" key="9">
    <source>
        <dbReference type="Pfam" id="PF13813"/>
    </source>
</evidence>
<comment type="similarity">
    <text evidence="3">Belongs to the wax synthase family.</text>
</comment>
<protein>
    <recommendedName>
        <fullName evidence="9">Wax synthase domain-containing protein</fullName>
    </recommendedName>
</protein>
<keyword evidence="11" id="KW-1185">Reference proteome</keyword>
<dbReference type="EMBL" id="JBGBPQ010000024">
    <property type="protein sequence ID" value="KAL1499854.1"/>
    <property type="molecule type" value="Genomic_DNA"/>
</dbReference>
<sequence length="356" mass="38287">MACALAGPSAALWAAALAAFFLGALVQAAIACVLYFSPRSLRPALGLTLAIAASAAPFALRPSLPADLPPVVWFVLASVGMNAFFKSLQAAHGLFPCGAAPLARFVGCFLAVPQERWAKGKQLRCSASELAAHLRNFAGHMLAMSLVLSLVLSVPDLFPFGGASPLARLGGNMAHLWSLYLFLVLLADTGRLLTMLQGVSPEEAFLSPLLSSRSFKEAWGERWNLLVHSYLKSIVYKPLRRRGASATAATLASFVASGLLHEYMFALHNARAYSFGPVSLFFILMGMIMLGEQQLAPRVVPASLARLWAKLPTPIVATTLAALSCIPFERLYMRSWRESGMLPSMGQLVPLVRCEL</sequence>
<comment type="subcellular location">
    <subcellularLocation>
        <location evidence="1">Membrane</location>
        <topology evidence="1">Multi-pass membrane protein</topology>
    </subcellularLocation>
</comment>
<dbReference type="PANTHER" id="PTHR31595:SF57">
    <property type="entry name" value="OS04G0481900 PROTEIN"/>
    <property type="match status" value="1"/>
</dbReference>
<dbReference type="PANTHER" id="PTHR31595">
    <property type="entry name" value="LONG-CHAIN-ALCOHOL O-FATTY-ACYLTRANSFERASE 3-RELATED"/>
    <property type="match status" value="1"/>
</dbReference>
<dbReference type="GO" id="GO:0016020">
    <property type="term" value="C:membrane"/>
    <property type="evidence" value="ECO:0007669"/>
    <property type="project" value="UniProtKB-SubCell"/>
</dbReference>
<organism evidence="10 11">
    <name type="scientific">Prymnesium parvum</name>
    <name type="common">Toxic golden alga</name>
    <dbReference type="NCBI Taxonomy" id="97485"/>
    <lineage>
        <taxon>Eukaryota</taxon>
        <taxon>Haptista</taxon>
        <taxon>Haptophyta</taxon>
        <taxon>Prymnesiophyceae</taxon>
        <taxon>Prymnesiales</taxon>
        <taxon>Prymnesiaceae</taxon>
        <taxon>Prymnesium</taxon>
    </lineage>
</organism>
<feature type="transmembrane region" description="Helical" evidence="8">
    <location>
        <begin position="174"/>
        <end position="193"/>
    </location>
</feature>
<evidence type="ECO:0000256" key="7">
    <source>
        <dbReference type="ARBA" id="ARBA00023136"/>
    </source>
</evidence>
<dbReference type="GO" id="GO:0006629">
    <property type="term" value="P:lipid metabolic process"/>
    <property type="evidence" value="ECO:0007669"/>
    <property type="project" value="InterPro"/>
</dbReference>
<comment type="caution">
    <text evidence="10">The sequence shown here is derived from an EMBL/GenBank/DDBJ whole genome shotgun (WGS) entry which is preliminary data.</text>
</comment>
<keyword evidence="4" id="KW-0808">Transferase</keyword>
<feature type="domain" description="Wax synthase" evidence="9">
    <location>
        <begin position="208"/>
        <end position="283"/>
    </location>
</feature>
<feature type="transmembrane region" description="Helical" evidence="8">
    <location>
        <begin position="133"/>
        <end position="154"/>
    </location>
</feature>